<dbReference type="EMBL" id="BAAANN010000008">
    <property type="protein sequence ID" value="GAA1954430.1"/>
    <property type="molecule type" value="Genomic_DNA"/>
</dbReference>
<feature type="region of interest" description="Disordered" evidence="3">
    <location>
        <begin position="150"/>
        <end position="169"/>
    </location>
</feature>
<dbReference type="Proteomes" id="UP001501116">
    <property type="component" value="Unassembled WGS sequence"/>
</dbReference>
<keyword evidence="2" id="KW-0456">Lyase</keyword>
<evidence type="ECO:0000313" key="5">
    <source>
        <dbReference type="Proteomes" id="UP001501116"/>
    </source>
</evidence>
<dbReference type="SUPFAM" id="SSF54637">
    <property type="entry name" value="Thioesterase/thiol ester dehydrase-isomerase"/>
    <property type="match status" value="1"/>
</dbReference>
<protein>
    <recommendedName>
        <fullName evidence="6">3-hydroxyacyl-[acyl-carrier-protein] dehydratase</fullName>
    </recommendedName>
</protein>
<organism evidence="4 5">
    <name type="scientific">Amycolatopsis minnesotensis</name>
    <dbReference type="NCBI Taxonomy" id="337894"/>
    <lineage>
        <taxon>Bacteria</taxon>
        <taxon>Bacillati</taxon>
        <taxon>Actinomycetota</taxon>
        <taxon>Actinomycetes</taxon>
        <taxon>Pseudonocardiales</taxon>
        <taxon>Pseudonocardiaceae</taxon>
        <taxon>Amycolatopsis</taxon>
    </lineage>
</organism>
<dbReference type="PANTHER" id="PTHR30272">
    <property type="entry name" value="3-HYDROXYACYL-[ACYL-CARRIER-PROTEIN] DEHYDRATASE"/>
    <property type="match status" value="1"/>
</dbReference>
<name>A0ABN2QL47_9PSEU</name>
<feature type="compositionally biased region" description="Basic and acidic residues" evidence="3">
    <location>
        <begin position="160"/>
        <end position="169"/>
    </location>
</feature>
<accession>A0ABN2QL47</accession>
<dbReference type="Gene3D" id="3.10.129.10">
    <property type="entry name" value="Hotdog Thioesterase"/>
    <property type="match status" value="1"/>
</dbReference>
<comment type="caution">
    <text evidence="4">The sequence shown here is derived from an EMBL/GenBank/DDBJ whole genome shotgun (WGS) entry which is preliminary data.</text>
</comment>
<proteinExistence type="inferred from homology"/>
<dbReference type="InterPro" id="IPR013114">
    <property type="entry name" value="FabA_FabZ"/>
</dbReference>
<comment type="similarity">
    <text evidence="1">Belongs to the thioester dehydratase family. FabZ subfamily.</text>
</comment>
<dbReference type="PANTHER" id="PTHR30272:SF1">
    <property type="entry name" value="3-HYDROXYACYL-[ACYL-CARRIER-PROTEIN] DEHYDRATASE"/>
    <property type="match status" value="1"/>
</dbReference>
<dbReference type="RefSeq" id="WP_344416977.1">
    <property type="nucleotide sequence ID" value="NZ_BAAANN010000008.1"/>
</dbReference>
<reference evidence="4 5" key="1">
    <citation type="journal article" date="2019" name="Int. J. Syst. Evol. Microbiol.">
        <title>The Global Catalogue of Microorganisms (GCM) 10K type strain sequencing project: providing services to taxonomists for standard genome sequencing and annotation.</title>
        <authorList>
            <consortium name="The Broad Institute Genomics Platform"/>
            <consortium name="The Broad Institute Genome Sequencing Center for Infectious Disease"/>
            <person name="Wu L."/>
            <person name="Ma J."/>
        </authorList>
    </citation>
    <scope>NUCLEOTIDE SEQUENCE [LARGE SCALE GENOMIC DNA]</scope>
    <source>
        <strain evidence="4 5">JCM 14545</strain>
    </source>
</reference>
<gene>
    <name evidence="4" type="ORF">GCM10009754_24860</name>
</gene>
<sequence length="169" mass="18444">MRERLDHRGVRGKLPQRHPLLLVDQVVELRAGESIRTRKAISGTEPCYRALPDDAAPESYAYPLSLLVESLGQSAALLWLEGQGEAVDESSALLFTGARGLRMLGAAYPGDVLEHTVELENVIAETVFARGVSRVGDRTVLTAESLIAARRPRTAMGPPDHQDHDQRGI</sequence>
<evidence type="ECO:0000256" key="1">
    <source>
        <dbReference type="ARBA" id="ARBA00009174"/>
    </source>
</evidence>
<evidence type="ECO:0000313" key="4">
    <source>
        <dbReference type="EMBL" id="GAA1954430.1"/>
    </source>
</evidence>
<keyword evidence="5" id="KW-1185">Reference proteome</keyword>
<dbReference type="InterPro" id="IPR029069">
    <property type="entry name" value="HotDog_dom_sf"/>
</dbReference>
<evidence type="ECO:0000256" key="3">
    <source>
        <dbReference type="SAM" id="MobiDB-lite"/>
    </source>
</evidence>
<evidence type="ECO:0000256" key="2">
    <source>
        <dbReference type="ARBA" id="ARBA00023239"/>
    </source>
</evidence>
<evidence type="ECO:0008006" key="6">
    <source>
        <dbReference type="Google" id="ProtNLM"/>
    </source>
</evidence>